<dbReference type="EC" id="2.1.3.-" evidence="2"/>
<dbReference type="KEGG" id="lez:GLE_2512"/>
<evidence type="ECO:0000256" key="1">
    <source>
        <dbReference type="ARBA" id="ARBA00006129"/>
    </source>
</evidence>
<evidence type="ECO:0000313" key="3">
    <source>
        <dbReference type="Proteomes" id="UP000061569"/>
    </source>
</evidence>
<dbReference type="InterPro" id="IPR031730">
    <property type="entry name" value="Carbam_trans_C"/>
</dbReference>
<dbReference type="Gene3D" id="3.30.420.40">
    <property type="match status" value="2"/>
</dbReference>
<name>A0A0S2DGY9_LYSEN</name>
<proteinExistence type="inferred from homology"/>
<dbReference type="InterPro" id="IPR038152">
    <property type="entry name" value="Carbam_trans_C_sf"/>
</dbReference>
<gene>
    <name evidence="2" type="primary">nolNO</name>
    <name evidence="2" type="ORF">GLE_2512</name>
</gene>
<dbReference type="InterPro" id="IPR051338">
    <property type="entry name" value="NodU/CmcH_Carbamoyltrnsfr"/>
</dbReference>
<dbReference type="AlphaFoldDB" id="A0A0S2DGY9"/>
<dbReference type="OrthoDB" id="9780777at2"/>
<organism evidence="2 3">
    <name type="scientific">Lysobacter enzymogenes</name>
    <dbReference type="NCBI Taxonomy" id="69"/>
    <lineage>
        <taxon>Bacteria</taxon>
        <taxon>Pseudomonadati</taxon>
        <taxon>Pseudomonadota</taxon>
        <taxon>Gammaproteobacteria</taxon>
        <taxon>Lysobacterales</taxon>
        <taxon>Lysobacteraceae</taxon>
        <taxon>Lysobacter</taxon>
    </lineage>
</organism>
<dbReference type="PANTHER" id="PTHR34847">
    <property type="entry name" value="NODULATION PROTEIN U"/>
    <property type="match status" value="1"/>
</dbReference>
<dbReference type="PANTHER" id="PTHR34847:SF1">
    <property type="entry name" value="NODULATION PROTEIN U"/>
    <property type="match status" value="1"/>
</dbReference>
<reference evidence="2 3" key="1">
    <citation type="submission" date="2015-11" db="EMBL/GenBank/DDBJ databases">
        <title>Genome sequences of Lysobacter enzymogenes strain C3 and Lysobacter antibioticus ATCC 29479.</title>
        <authorList>
            <person name="Kobayashi D.Y."/>
        </authorList>
    </citation>
    <scope>NUCLEOTIDE SEQUENCE [LARGE SCALE GENOMIC DNA]</scope>
    <source>
        <strain evidence="2 3">C3</strain>
    </source>
</reference>
<dbReference type="Proteomes" id="UP000061569">
    <property type="component" value="Chromosome"/>
</dbReference>
<dbReference type="SUPFAM" id="SSF53067">
    <property type="entry name" value="Actin-like ATPase domain"/>
    <property type="match status" value="1"/>
</dbReference>
<dbReference type="InterPro" id="IPR043129">
    <property type="entry name" value="ATPase_NBD"/>
</dbReference>
<keyword evidence="2" id="KW-0808">Transferase</keyword>
<dbReference type="Pfam" id="PF02543">
    <property type="entry name" value="Carbam_trans_N"/>
    <property type="match status" value="1"/>
</dbReference>
<dbReference type="Gene3D" id="3.90.870.20">
    <property type="entry name" value="Carbamoyltransferase, C-terminal domain"/>
    <property type="match status" value="1"/>
</dbReference>
<sequence length="659" mass="73583">MLILGFYGGPSTEFEAGSPTQTHDGAAVLLKDGEVIAAIEEERLNRIKHSYTAPLRAARFVMDQAGVGLDQIDRIAIPYMSGSAERLLRRMYLADPSAEHALDVADALRAQWRRYLGADVPREKVRFVPHHIAHATATFEMSGFERALVMTIDGQGDTEAGLTLKGSAEGLELLHRVPIPESLGHFYMQAIGFLGYRMFDEYKVMGLAPYGDPERFRAQFEAMYELLPDGQWRLHPHLLDGMYAQLMPRRKREPIEQIHKDFAASLQQTLETVVFHALRHYRASTGLRDLCLGGGVAHNCTMNGNILRSGLFDNVFVHPAAHDGGNALGAALSVHRSEARHRPQRLRNVYWGSPLGESDSVETRLRAWSDFLDIAPSANVEEDAAELIADGKVIGWVQGRSEFGPRALGNRSILADPRPAEFKGLINKMIKTRESFRPFAPAVLEEQAADYFELPAGATRFPFMTFVLNVQPDKRELLGAVTHVDGTARVQTVSREDSPRFWRVIDAFHRRTGVPVVLNTSFNNNIEPIVDSLEDAVECFLTTGLQALVVGDFVLTKKDGAPRSALVPQLPNHVRLHERRQRDDDGEVRDTFELRRAEWNGEACKPLPAPIFGLLKRIGDAPIEQLAREAGLALDEVMPTMEELWAERCLVMRPQAAQR</sequence>
<accession>A0A0S2DGY9</accession>
<dbReference type="Pfam" id="PF16861">
    <property type="entry name" value="Carbam_trans_C"/>
    <property type="match status" value="1"/>
</dbReference>
<comment type="similarity">
    <text evidence="1">Belongs to the NodU/CmcH family.</text>
</comment>
<evidence type="ECO:0000313" key="2">
    <source>
        <dbReference type="EMBL" id="ALN57861.1"/>
    </source>
</evidence>
<dbReference type="PATRIC" id="fig|69.6.peg.2475"/>
<dbReference type="GO" id="GO:0016740">
    <property type="term" value="F:transferase activity"/>
    <property type="evidence" value="ECO:0007669"/>
    <property type="project" value="UniProtKB-KW"/>
</dbReference>
<protein>
    <submittedName>
        <fullName evidence="2">Nodulation protein nolO</fullName>
        <ecNumber evidence="2">2.1.3.-</ecNumber>
    </submittedName>
</protein>
<dbReference type="InterPro" id="IPR003696">
    <property type="entry name" value="Carbtransf_dom"/>
</dbReference>
<dbReference type="STRING" id="69.GLE_2512"/>
<dbReference type="EMBL" id="CP013140">
    <property type="protein sequence ID" value="ALN57861.1"/>
    <property type="molecule type" value="Genomic_DNA"/>
</dbReference>